<name>A0A1Q9CM64_SYMMI</name>
<feature type="repeat" description="ANK" evidence="1">
    <location>
        <begin position="44"/>
        <end position="76"/>
    </location>
</feature>
<comment type="caution">
    <text evidence="2">The sequence shown here is derived from an EMBL/GenBank/DDBJ whole genome shotgun (WGS) entry which is preliminary data.</text>
</comment>
<sequence>MHQATQRSRVISVPVYREALPSLTVLSRRSAGGLGRSNYAYHHSGATPLMCSILTSSFQATAVLLAAGAKADIRNYRGKNAEELALEMSAPSHVLSALRSARDST</sequence>
<reference evidence="2 3" key="1">
    <citation type="submission" date="2016-02" db="EMBL/GenBank/DDBJ databases">
        <title>Genome analysis of coral dinoflagellate symbionts highlights evolutionary adaptations to a symbiotic lifestyle.</title>
        <authorList>
            <person name="Aranda M."/>
            <person name="Li Y."/>
            <person name="Liew Y.J."/>
            <person name="Baumgarten S."/>
            <person name="Simakov O."/>
            <person name="Wilson M."/>
            <person name="Piel J."/>
            <person name="Ashoor H."/>
            <person name="Bougouffa S."/>
            <person name="Bajic V.B."/>
            <person name="Ryu T."/>
            <person name="Ravasi T."/>
            <person name="Bayer T."/>
            <person name="Micklem G."/>
            <person name="Kim H."/>
            <person name="Bhak J."/>
            <person name="Lajeunesse T.C."/>
            <person name="Voolstra C.R."/>
        </authorList>
    </citation>
    <scope>NUCLEOTIDE SEQUENCE [LARGE SCALE GENOMIC DNA]</scope>
    <source>
        <strain evidence="2 3">CCMP2467</strain>
    </source>
</reference>
<accession>A0A1Q9CM64</accession>
<evidence type="ECO:0000256" key="1">
    <source>
        <dbReference type="PROSITE-ProRule" id="PRU00023"/>
    </source>
</evidence>
<dbReference type="Gene3D" id="1.25.40.20">
    <property type="entry name" value="Ankyrin repeat-containing domain"/>
    <property type="match status" value="1"/>
</dbReference>
<dbReference type="Proteomes" id="UP000186817">
    <property type="component" value="Unassembled WGS sequence"/>
</dbReference>
<protein>
    <submittedName>
        <fullName evidence="2">Uncharacterized protein</fullName>
    </submittedName>
</protein>
<dbReference type="AlphaFoldDB" id="A0A1Q9CM64"/>
<dbReference type="InterPro" id="IPR036770">
    <property type="entry name" value="Ankyrin_rpt-contain_sf"/>
</dbReference>
<dbReference type="EMBL" id="LSRX01001073">
    <property type="protein sequence ID" value="OLP84029.1"/>
    <property type="molecule type" value="Genomic_DNA"/>
</dbReference>
<dbReference type="PROSITE" id="PS50088">
    <property type="entry name" value="ANK_REPEAT"/>
    <property type="match status" value="1"/>
</dbReference>
<dbReference type="OrthoDB" id="419193at2759"/>
<keyword evidence="1" id="KW-0040">ANK repeat</keyword>
<organism evidence="2 3">
    <name type="scientific">Symbiodinium microadriaticum</name>
    <name type="common">Dinoflagellate</name>
    <name type="synonym">Zooxanthella microadriatica</name>
    <dbReference type="NCBI Taxonomy" id="2951"/>
    <lineage>
        <taxon>Eukaryota</taxon>
        <taxon>Sar</taxon>
        <taxon>Alveolata</taxon>
        <taxon>Dinophyceae</taxon>
        <taxon>Suessiales</taxon>
        <taxon>Symbiodiniaceae</taxon>
        <taxon>Symbiodinium</taxon>
    </lineage>
</organism>
<dbReference type="SUPFAM" id="SSF48403">
    <property type="entry name" value="Ankyrin repeat"/>
    <property type="match status" value="1"/>
</dbReference>
<gene>
    <name evidence="2" type="ORF">AK812_SmicGene35134</name>
</gene>
<evidence type="ECO:0000313" key="2">
    <source>
        <dbReference type="EMBL" id="OLP84029.1"/>
    </source>
</evidence>
<dbReference type="InterPro" id="IPR002110">
    <property type="entry name" value="Ankyrin_rpt"/>
</dbReference>
<proteinExistence type="predicted"/>
<keyword evidence="3" id="KW-1185">Reference proteome</keyword>
<evidence type="ECO:0000313" key="3">
    <source>
        <dbReference type="Proteomes" id="UP000186817"/>
    </source>
</evidence>